<dbReference type="Pfam" id="PF13289">
    <property type="entry name" value="SIR2_2"/>
    <property type="match status" value="1"/>
</dbReference>
<evidence type="ECO:0000313" key="2">
    <source>
        <dbReference type="Proteomes" id="UP000612585"/>
    </source>
</evidence>
<dbReference type="AlphaFoldDB" id="A0A8J3ZA55"/>
<keyword evidence="2" id="KW-1185">Reference proteome</keyword>
<dbReference type="RefSeq" id="WP_203998223.1">
    <property type="nucleotide sequence ID" value="NZ_BOPG01000033.1"/>
</dbReference>
<dbReference type="Proteomes" id="UP000612585">
    <property type="component" value="Unassembled WGS sequence"/>
</dbReference>
<evidence type="ECO:0000313" key="1">
    <source>
        <dbReference type="EMBL" id="GIJ58080.1"/>
    </source>
</evidence>
<accession>A0A8J3ZA55</accession>
<evidence type="ECO:0008006" key="3">
    <source>
        <dbReference type="Google" id="ProtNLM"/>
    </source>
</evidence>
<comment type="caution">
    <text evidence="1">The sequence shown here is derived from an EMBL/GenBank/DDBJ whole genome shotgun (WGS) entry which is preliminary data.</text>
</comment>
<reference evidence="1" key="1">
    <citation type="submission" date="2021-01" db="EMBL/GenBank/DDBJ databases">
        <title>Whole genome shotgun sequence of Virgisporangium aurantiacum NBRC 16421.</title>
        <authorList>
            <person name="Komaki H."/>
            <person name="Tamura T."/>
        </authorList>
    </citation>
    <scope>NUCLEOTIDE SEQUENCE</scope>
    <source>
        <strain evidence="1">NBRC 16421</strain>
    </source>
</reference>
<protein>
    <recommendedName>
        <fullName evidence="3">SIR2-like domain-containing protein</fullName>
    </recommendedName>
</protein>
<sequence>MAGEAELIAQLVATAGRQRRIALVLGSGVTGPEVPGVTEMLDLADRFVAERGENPYLAEALRRVRAAGGSPVETYIGYRREFTTWVSKQEFDIVMQHAVLNAYDQELTQWERISFQRGVQLENDLRAWTLPPGIAALGSLLARNPGRFNFRVITTNFDPLIEIAIRRAGGVARTVVIKKDAMIPDPPHDGVMVVHINGYWRPATALDDRSNLHDPSQLTADRALLTTSLAEHLREETVCLVGYGGWDDAVTEALRGLTADRSVDVLWALHGRRADSLPDGPGPFGAGKPVAYFEQVDSNRLFPALRRAMDTAPGPAMFAVGTPLRAAPAGHRVRQPLLEERIGAQRSAGELLRELDRGFGWRLEGAHRTVAPELLYWPVQLRQTNLIHTVQALVAGSLSASGMRVVLCVDDLNPPAHATAFRENLIGDIRRWFGLITGARPPEVVPLSEFHEPGRVADRLLDPAQLLRPTNTWAVEREYYRVHNLYDVLQAIKAIPEANGAEPDTHAAAVAARLGTTRAERLLSPPAIWAHLHHILLTQAPETVVTLGGDDEALMWKLWQAVWPEPVRHLYNPRLSHVRHDADLLTASSFVEVRDRLERTCEHPAWDAEGRYLHWLVHNALLLPADLRGEPLPMIGDRPLETWDQATAAIRDPRLRDRALTAIAREVSTLFLHEPA</sequence>
<gene>
    <name evidence="1" type="ORF">Vau01_055960</name>
</gene>
<organism evidence="1 2">
    <name type="scientific">Virgisporangium aurantiacum</name>
    <dbReference type="NCBI Taxonomy" id="175570"/>
    <lineage>
        <taxon>Bacteria</taxon>
        <taxon>Bacillati</taxon>
        <taxon>Actinomycetota</taxon>
        <taxon>Actinomycetes</taxon>
        <taxon>Micromonosporales</taxon>
        <taxon>Micromonosporaceae</taxon>
        <taxon>Virgisporangium</taxon>
    </lineage>
</organism>
<dbReference type="EMBL" id="BOPG01000033">
    <property type="protein sequence ID" value="GIJ58080.1"/>
    <property type="molecule type" value="Genomic_DNA"/>
</dbReference>
<proteinExistence type="predicted"/>
<name>A0A8J3ZA55_9ACTN</name>